<dbReference type="Gene3D" id="2.170.270.10">
    <property type="entry name" value="SET domain"/>
    <property type="match status" value="1"/>
</dbReference>
<dbReference type="SMART" id="SM00317">
    <property type="entry name" value="SET"/>
    <property type="match status" value="1"/>
</dbReference>
<name>A0AAD7XRM3_9STRA</name>
<dbReference type="PROSITE" id="PS50280">
    <property type="entry name" value="SET"/>
    <property type="match status" value="1"/>
</dbReference>
<evidence type="ECO:0000313" key="2">
    <source>
        <dbReference type="EMBL" id="KAJ8607624.1"/>
    </source>
</evidence>
<dbReference type="EMBL" id="JAQMWT010000203">
    <property type="protein sequence ID" value="KAJ8607624.1"/>
    <property type="molecule type" value="Genomic_DNA"/>
</dbReference>
<dbReference type="Pfam" id="PF00856">
    <property type="entry name" value="SET"/>
    <property type="match status" value="1"/>
</dbReference>
<dbReference type="PANTHER" id="PTHR47332:SF4">
    <property type="entry name" value="SET DOMAIN-CONTAINING PROTEIN 5"/>
    <property type="match status" value="1"/>
</dbReference>
<gene>
    <name evidence="2" type="ORF">CTAYLR_005775</name>
</gene>
<dbReference type="SUPFAM" id="SSF82199">
    <property type="entry name" value="SET domain"/>
    <property type="match status" value="1"/>
</dbReference>
<accession>A0AAD7XRM3</accession>
<feature type="domain" description="SET" evidence="1">
    <location>
        <begin position="1"/>
        <end position="128"/>
    </location>
</feature>
<proteinExistence type="predicted"/>
<dbReference type="Proteomes" id="UP001230188">
    <property type="component" value="Unassembled WGS sequence"/>
</dbReference>
<dbReference type="PANTHER" id="PTHR47332">
    <property type="entry name" value="SET DOMAIN-CONTAINING PROTEIN 5"/>
    <property type="match status" value="1"/>
</dbReference>
<dbReference type="InterPro" id="IPR053185">
    <property type="entry name" value="SET_domain_protein"/>
</dbReference>
<dbReference type="InterPro" id="IPR046341">
    <property type="entry name" value="SET_dom_sf"/>
</dbReference>
<dbReference type="CDD" id="cd20071">
    <property type="entry name" value="SET_SMYD"/>
    <property type="match status" value="1"/>
</dbReference>
<sequence>MGYYRFKRVEAYDGGIGAFATRPIPRGELVLREEPIVTGRSVEEVEVAVGALGPTERKKFYSLLGKTALEIFETNGYPCGERAGVMFELSRFNHSCRPNCGHHWEGGFQFLYAIRDVARGEELTTNYVPLAQPRAARRAGLPFECRCAACEPLDAASDARRIRISDLDGEIFAAARSRKSEKAAALATERLALLEEEGIDEPRAMVRTCNDAYQAMVSDDDRARVWLKKLYKFSLLCEPPDSPVLRDLEAKLKTLLTS</sequence>
<reference evidence="2" key="1">
    <citation type="submission" date="2023-01" db="EMBL/GenBank/DDBJ databases">
        <title>Metagenome sequencing of chrysophaentin producing Chrysophaeum taylorii.</title>
        <authorList>
            <person name="Davison J."/>
            <person name="Bewley C."/>
        </authorList>
    </citation>
    <scope>NUCLEOTIDE SEQUENCE</scope>
    <source>
        <strain evidence="2">NIES-1699</strain>
    </source>
</reference>
<organism evidence="2 3">
    <name type="scientific">Chrysophaeum taylorii</name>
    <dbReference type="NCBI Taxonomy" id="2483200"/>
    <lineage>
        <taxon>Eukaryota</taxon>
        <taxon>Sar</taxon>
        <taxon>Stramenopiles</taxon>
        <taxon>Ochrophyta</taxon>
        <taxon>Pelagophyceae</taxon>
        <taxon>Pelagomonadales</taxon>
        <taxon>Pelagomonadaceae</taxon>
        <taxon>Chrysophaeum</taxon>
    </lineage>
</organism>
<keyword evidence="3" id="KW-1185">Reference proteome</keyword>
<evidence type="ECO:0000313" key="3">
    <source>
        <dbReference type="Proteomes" id="UP001230188"/>
    </source>
</evidence>
<protein>
    <recommendedName>
        <fullName evidence="1">SET domain-containing protein</fullName>
    </recommendedName>
</protein>
<dbReference type="AlphaFoldDB" id="A0AAD7XRM3"/>
<comment type="caution">
    <text evidence="2">The sequence shown here is derived from an EMBL/GenBank/DDBJ whole genome shotgun (WGS) entry which is preliminary data.</text>
</comment>
<dbReference type="InterPro" id="IPR001214">
    <property type="entry name" value="SET_dom"/>
</dbReference>
<evidence type="ECO:0000259" key="1">
    <source>
        <dbReference type="PROSITE" id="PS50280"/>
    </source>
</evidence>